<proteinExistence type="predicted"/>
<evidence type="ECO:0000313" key="3">
    <source>
        <dbReference type="Proteomes" id="UP000037269"/>
    </source>
</evidence>
<evidence type="ECO:0000313" key="4">
    <source>
        <dbReference type="Proteomes" id="UP000182836"/>
    </source>
</evidence>
<dbReference type="RefSeq" id="WP_043068466.1">
    <property type="nucleotide sequence ID" value="NZ_JARTHN010000007.1"/>
</dbReference>
<dbReference type="AlphaFoldDB" id="A0A0D1XX53"/>
<dbReference type="Proteomes" id="UP000037269">
    <property type="component" value="Unassembled WGS sequence"/>
</dbReference>
<protein>
    <submittedName>
        <fullName evidence="1">Uncharacterized protein</fullName>
    </submittedName>
</protein>
<dbReference type="Proteomes" id="UP000182836">
    <property type="component" value="Unassembled WGS sequence"/>
</dbReference>
<evidence type="ECO:0000313" key="2">
    <source>
        <dbReference type="EMBL" id="SDJ13517.1"/>
    </source>
</evidence>
<dbReference type="EMBL" id="FNED01000012">
    <property type="protein sequence ID" value="SDJ13517.1"/>
    <property type="molecule type" value="Genomic_DNA"/>
</dbReference>
<reference evidence="1 3" key="1">
    <citation type="submission" date="2015-07" db="EMBL/GenBank/DDBJ databases">
        <title>Fjat-14205 dsm 2895.</title>
        <authorList>
            <person name="Liu B."/>
            <person name="Wang J."/>
            <person name="Zhu Y."/>
            <person name="Liu G."/>
            <person name="Chen Q."/>
            <person name="Chen Z."/>
            <person name="Lan J."/>
            <person name="Che J."/>
            <person name="Ge C."/>
            <person name="Shi H."/>
            <person name="Pan Z."/>
            <person name="Liu X."/>
        </authorList>
    </citation>
    <scope>NUCLEOTIDE SEQUENCE [LARGE SCALE GENOMIC DNA]</scope>
    <source>
        <strain evidence="1 3">DSM 2895</strain>
    </source>
</reference>
<dbReference type="EMBL" id="LGUG01000004">
    <property type="protein sequence ID" value="KON94706.1"/>
    <property type="molecule type" value="Genomic_DNA"/>
</dbReference>
<name>A0A0D1XX53_ANEMI</name>
<sequence length="163" mass="19206">MNNTVTCIDCGCTYVQSHPGERIVHGYRHKKILSYNAYHADDNKWPTYIFFEIREEIVKRASRILRTDDKSAREKEKAALEIFRVWWLTSFESLLFSASLSRTLETHPDFPSYVLSAIENQNHVQEILTREVRERLIVWANRKHANTQGIRWNSLGEVLARKK</sequence>
<reference evidence="2 4" key="2">
    <citation type="submission" date="2016-10" db="EMBL/GenBank/DDBJ databases">
        <authorList>
            <person name="de Groot N.N."/>
        </authorList>
    </citation>
    <scope>NUCLEOTIDE SEQUENCE [LARGE SCALE GENOMIC DNA]</scope>
    <source>
        <strain evidence="2 4">DSM 2895</strain>
    </source>
</reference>
<evidence type="ECO:0000313" key="1">
    <source>
        <dbReference type="EMBL" id="KON94706.1"/>
    </source>
</evidence>
<accession>A0A0D1XX53</accession>
<organism evidence="1 3">
    <name type="scientific">Aneurinibacillus migulanus</name>
    <name type="common">Bacillus migulanus</name>
    <dbReference type="NCBI Taxonomy" id="47500"/>
    <lineage>
        <taxon>Bacteria</taxon>
        <taxon>Bacillati</taxon>
        <taxon>Bacillota</taxon>
        <taxon>Bacilli</taxon>
        <taxon>Bacillales</taxon>
        <taxon>Paenibacillaceae</taxon>
        <taxon>Aneurinibacillus group</taxon>
        <taxon>Aneurinibacillus</taxon>
    </lineage>
</organism>
<gene>
    <name evidence="1" type="ORF">AF333_03620</name>
    <name evidence="2" type="ORF">SAMN04487909_112106</name>
</gene>
<keyword evidence="3" id="KW-1185">Reference proteome</keyword>
<dbReference type="PATRIC" id="fig|47500.12.peg.2585"/>
<dbReference type="GeneID" id="42304297"/>